<feature type="domain" description="Glycosyltransferase subfamily 4-like N-terminal" evidence="4">
    <location>
        <begin position="15"/>
        <end position="202"/>
    </location>
</feature>
<evidence type="ECO:0000259" key="4">
    <source>
        <dbReference type="Pfam" id="PF13439"/>
    </source>
</evidence>
<evidence type="ECO:0000313" key="5">
    <source>
        <dbReference type="EMBL" id="MFD2091530.1"/>
    </source>
</evidence>
<evidence type="ECO:0000256" key="1">
    <source>
        <dbReference type="ARBA" id="ARBA00022676"/>
    </source>
</evidence>
<dbReference type="Pfam" id="PF13439">
    <property type="entry name" value="Glyco_transf_4"/>
    <property type="match status" value="1"/>
</dbReference>
<keyword evidence="2 5" id="KW-0808">Transferase</keyword>
<dbReference type="EMBL" id="JBHUHP010000009">
    <property type="protein sequence ID" value="MFD2091530.1"/>
    <property type="molecule type" value="Genomic_DNA"/>
</dbReference>
<keyword evidence="1 5" id="KW-0328">Glycosyltransferase</keyword>
<organism evidence="5 6">
    <name type="scientific">Blastococcus deserti</name>
    <dbReference type="NCBI Taxonomy" id="2259033"/>
    <lineage>
        <taxon>Bacteria</taxon>
        <taxon>Bacillati</taxon>
        <taxon>Actinomycetota</taxon>
        <taxon>Actinomycetes</taxon>
        <taxon>Geodermatophilales</taxon>
        <taxon>Geodermatophilaceae</taxon>
        <taxon>Blastococcus</taxon>
    </lineage>
</organism>
<dbReference type="GO" id="GO:0016757">
    <property type="term" value="F:glycosyltransferase activity"/>
    <property type="evidence" value="ECO:0007669"/>
    <property type="project" value="UniProtKB-KW"/>
</dbReference>
<accession>A0ABW4X7X1</accession>
<keyword evidence="6" id="KW-1185">Reference proteome</keyword>
<evidence type="ECO:0000256" key="2">
    <source>
        <dbReference type="ARBA" id="ARBA00022679"/>
    </source>
</evidence>
<comment type="caution">
    <text evidence="5">The sequence shown here is derived from an EMBL/GenBank/DDBJ whole genome shotgun (WGS) entry which is preliminary data.</text>
</comment>
<evidence type="ECO:0000256" key="3">
    <source>
        <dbReference type="SAM" id="MobiDB-lite"/>
    </source>
</evidence>
<dbReference type="InterPro" id="IPR028098">
    <property type="entry name" value="Glyco_trans_4-like_N"/>
</dbReference>
<dbReference type="Gene3D" id="3.40.50.2000">
    <property type="entry name" value="Glycogen Phosphorylase B"/>
    <property type="match status" value="2"/>
</dbReference>
<dbReference type="PANTHER" id="PTHR45947">
    <property type="entry name" value="SULFOQUINOVOSYL TRANSFERASE SQD2"/>
    <property type="match status" value="1"/>
</dbReference>
<evidence type="ECO:0000313" key="6">
    <source>
        <dbReference type="Proteomes" id="UP001597402"/>
    </source>
</evidence>
<dbReference type="PANTHER" id="PTHR45947:SF13">
    <property type="entry name" value="TRANSFERASE"/>
    <property type="match status" value="1"/>
</dbReference>
<proteinExistence type="predicted"/>
<dbReference type="Pfam" id="PF13692">
    <property type="entry name" value="Glyco_trans_1_4"/>
    <property type="match status" value="1"/>
</dbReference>
<gene>
    <name evidence="5" type="ORF">ACFSHS_08055</name>
</gene>
<feature type="region of interest" description="Disordered" evidence="3">
    <location>
        <begin position="390"/>
        <end position="415"/>
    </location>
</feature>
<protein>
    <submittedName>
        <fullName evidence="5">Glycosyltransferase family 4 protein</fullName>
        <ecNumber evidence="5">2.4.-.-</ecNumber>
    </submittedName>
</protein>
<dbReference type="RefSeq" id="WP_376873909.1">
    <property type="nucleotide sequence ID" value="NZ_JBHUHP010000009.1"/>
</dbReference>
<reference evidence="6" key="1">
    <citation type="journal article" date="2019" name="Int. J. Syst. Evol. Microbiol.">
        <title>The Global Catalogue of Microorganisms (GCM) 10K type strain sequencing project: providing services to taxonomists for standard genome sequencing and annotation.</title>
        <authorList>
            <consortium name="The Broad Institute Genomics Platform"/>
            <consortium name="The Broad Institute Genome Sequencing Center for Infectious Disease"/>
            <person name="Wu L."/>
            <person name="Ma J."/>
        </authorList>
    </citation>
    <scope>NUCLEOTIDE SEQUENCE [LARGE SCALE GENOMIC DNA]</scope>
    <source>
        <strain evidence="6">JCM 3338</strain>
    </source>
</reference>
<dbReference type="EC" id="2.4.-.-" evidence="5"/>
<name>A0ABW4X7X1_9ACTN</name>
<dbReference type="SUPFAM" id="SSF53756">
    <property type="entry name" value="UDP-Glycosyltransferase/glycogen phosphorylase"/>
    <property type="match status" value="1"/>
</dbReference>
<dbReference type="Proteomes" id="UP001597402">
    <property type="component" value="Unassembled WGS sequence"/>
</dbReference>
<sequence>MRILQLHNHHAGPGGGAMEVLAHEAELLQAAGHDVDQFTLAPTEQLGLSGVRAGAKAVWNVEAARGVRARIAAFRPDVVHVHTPFPLMSPAVFRAAAAEGVPAVTTLHSHRYSCVAGTCWRDGHVCEDCVGRRLKLPGVRHRCYHDSAAASGALTLGLVTHRALGTFHRQVSCYLALADFSRRLLIRDGFPADRVLVKPNSVPDPGFRAEPRTDERRLVFAARLVDVKGVATLLEAWRQVPAGMKLVIAGDGPLRPLVEQHASTDPSIEYVGWVGEAKVLELMAGAEAVLVPSEWYEGGLPLVALRSLSVGTPVVVTDLENICADVLADDVGWAFPVKDSAALAGTLAGLVADPRTTRERRRRARDSYERRFSPWVNLARLEDVYRSVTATGSGPGSQAFRHDRFSSGAPMPGGD</sequence>
<dbReference type="CDD" id="cd03801">
    <property type="entry name" value="GT4_PimA-like"/>
    <property type="match status" value="1"/>
</dbReference>
<dbReference type="InterPro" id="IPR050194">
    <property type="entry name" value="Glycosyltransferase_grp1"/>
</dbReference>